<dbReference type="CDD" id="cd17557">
    <property type="entry name" value="REC_Rcp-like"/>
    <property type="match status" value="1"/>
</dbReference>
<name>A0ABT8LIC8_9BACT</name>
<dbReference type="InterPro" id="IPR001789">
    <property type="entry name" value="Sig_transdc_resp-reg_receiver"/>
</dbReference>
<evidence type="ECO:0000256" key="1">
    <source>
        <dbReference type="PROSITE-ProRule" id="PRU00169"/>
    </source>
</evidence>
<dbReference type="SUPFAM" id="SSF52172">
    <property type="entry name" value="CheY-like"/>
    <property type="match status" value="1"/>
</dbReference>
<dbReference type="PANTHER" id="PTHR44520">
    <property type="entry name" value="RESPONSE REGULATOR RCP1-RELATED"/>
    <property type="match status" value="1"/>
</dbReference>
<protein>
    <submittedName>
        <fullName evidence="3">Response regulator</fullName>
    </submittedName>
</protein>
<evidence type="ECO:0000313" key="4">
    <source>
        <dbReference type="Proteomes" id="UP001172083"/>
    </source>
</evidence>
<feature type="domain" description="Response regulatory" evidence="2">
    <location>
        <begin position="7"/>
        <end position="135"/>
    </location>
</feature>
<feature type="modified residue" description="4-aspartylphosphate" evidence="1">
    <location>
        <position position="68"/>
    </location>
</feature>
<dbReference type="SMART" id="SM00448">
    <property type="entry name" value="REC"/>
    <property type="match status" value="1"/>
</dbReference>
<accession>A0ABT8LIC8</accession>
<dbReference type="EMBL" id="JAUJEB010000010">
    <property type="protein sequence ID" value="MDN5216692.1"/>
    <property type="molecule type" value="Genomic_DNA"/>
</dbReference>
<dbReference type="PROSITE" id="PS50110">
    <property type="entry name" value="RESPONSE_REGULATORY"/>
    <property type="match status" value="1"/>
</dbReference>
<dbReference type="InterPro" id="IPR011006">
    <property type="entry name" value="CheY-like_superfamily"/>
</dbReference>
<reference evidence="3" key="1">
    <citation type="submission" date="2023-06" db="EMBL/GenBank/DDBJ databases">
        <title>Genomic of Agaribacillus aureum.</title>
        <authorList>
            <person name="Wang G."/>
        </authorList>
    </citation>
    <scope>NUCLEOTIDE SEQUENCE</scope>
    <source>
        <strain evidence="3">BMA12</strain>
    </source>
</reference>
<proteinExistence type="predicted"/>
<dbReference type="Pfam" id="PF00072">
    <property type="entry name" value="Response_reg"/>
    <property type="match status" value="1"/>
</dbReference>
<keyword evidence="4" id="KW-1185">Reference proteome</keyword>
<dbReference type="RefSeq" id="WP_346762030.1">
    <property type="nucleotide sequence ID" value="NZ_JAUJEB010000010.1"/>
</dbReference>
<dbReference type="Proteomes" id="UP001172083">
    <property type="component" value="Unassembled WGS sequence"/>
</dbReference>
<dbReference type="InterPro" id="IPR052893">
    <property type="entry name" value="TCS_response_regulator"/>
</dbReference>
<dbReference type="Gene3D" id="3.40.50.2300">
    <property type="match status" value="1"/>
</dbReference>
<comment type="caution">
    <text evidence="3">The sequence shown here is derived from an EMBL/GenBank/DDBJ whole genome shotgun (WGS) entry which is preliminary data.</text>
</comment>
<sequence>MSRKQIEVLLVEDNPYDAKLTKRALKKVDIDKHLFTVKDGEEALDFIFCQHDYADRKNESPLKLILLDLKLPKVTGLEVLEKIKSDRRSRSIPVVVLTSSDQDKDIMKSYSLGANSYIVKPVELKDFIYTVEKIGIYFLELNKTLT</sequence>
<evidence type="ECO:0000259" key="2">
    <source>
        <dbReference type="PROSITE" id="PS50110"/>
    </source>
</evidence>
<evidence type="ECO:0000313" key="3">
    <source>
        <dbReference type="EMBL" id="MDN5216692.1"/>
    </source>
</evidence>
<dbReference type="PANTHER" id="PTHR44520:SF1">
    <property type="entry name" value="TWO-COMPONENT SYSTEM REGULATORY PROTEIN"/>
    <property type="match status" value="1"/>
</dbReference>
<organism evidence="3 4">
    <name type="scientific">Agaribacillus aureus</name>
    <dbReference type="NCBI Taxonomy" id="3051825"/>
    <lineage>
        <taxon>Bacteria</taxon>
        <taxon>Pseudomonadati</taxon>
        <taxon>Bacteroidota</taxon>
        <taxon>Cytophagia</taxon>
        <taxon>Cytophagales</taxon>
        <taxon>Splendidivirgaceae</taxon>
        <taxon>Agaribacillus</taxon>
    </lineage>
</organism>
<gene>
    <name evidence="3" type="ORF">QQ020_31775</name>
</gene>
<keyword evidence="1" id="KW-0597">Phosphoprotein</keyword>